<dbReference type="InterPro" id="IPR017441">
    <property type="entry name" value="Protein_kinase_ATP_BS"/>
</dbReference>
<dbReference type="Gene3D" id="1.10.510.10">
    <property type="entry name" value="Transferase(Phosphotransferase) domain 1"/>
    <property type="match status" value="1"/>
</dbReference>
<dbReference type="InterPro" id="IPR050205">
    <property type="entry name" value="CDPK_Ser/Thr_kinases"/>
</dbReference>
<evidence type="ECO:0000256" key="3">
    <source>
        <dbReference type="ARBA" id="ARBA00022527"/>
    </source>
</evidence>
<evidence type="ECO:0000256" key="5">
    <source>
        <dbReference type="ARBA" id="ARBA00022679"/>
    </source>
</evidence>
<evidence type="ECO:0000256" key="11">
    <source>
        <dbReference type="ARBA" id="ARBA00048679"/>
    </source>
</evidence>
<dbReference type="Gene3D" id="3.30.200.20">
    <property type="entry name" value="Phosphorylase Kinase, domain 1"/>
    <property type="match status" value="1"/>
</dbReference>
<evidence type="ECO:0000259" key="15">
    <source>
        <dbReference type="PROSITE" id="PS50222"/>
    </source>
</evidence>
<evidence type="ECO:0000256" key="2">
    <source>
        <dbReference type="ARBA" id="ARBA00012513"/>
    </source>
</evidence>
<name>A0ABR2PVJ7_9ROSI</name>
<dbReference type="SUPFAM" id="SSF56112">
    <property type="entry name" value="Protein kinase-like (PK-like)"/>
    <property type="match status" value="1"/>
</dbReference>
<dbReference type="SUPFAM" id="SSF47473">
    <property type="entry name" value="EF-hand"/>
    <property type="match status" value="1"/>
</dbReference>
<feature type="compositionally biased region" description="Low complexity" evidence="13">
    <location>
        <begin position="18"/>
        <end position="31"/>
    </location>
</feature>
<feature type="compositionally biased region" description="Acidic residues" evidence="13">
    <location>
        <begin position="588"/>
        <end position="603"/>
    </location>
</feature>
<dbReference type="PROSITE" id="PS00107">
    <property type="entry name" value="PROTEIN_KINASE_ATP"/>
    <property type="match status" value="1"/>
</dbReference>
<comment type="caution">
    <text evidence="16">The sequence shown here is derived from an EMBL/GenBank/DDBJ whole genome shotgun (WGS) entry which is preliminary data.</text>
</comment>
<feature type="region of interest" description="Disordered" evidence="13">
    <location>
        <begin position="1"/>
        <end position="61"/>
    </location>
</feature>
<evidence type="ECO:0000313" key="16">
    <source>
        <dbReference type="EMBL" id="KAK8992220.1"/>
    </source>
</evidence>
<comment type="similarity">
    <text evidence="1">Belongs to the protein kinase superfamily. CAMK Ser/Thr protein kinase family. CaMK subfamily.</text>
</comment>
<feature type="domain" description="EF-hand" evidence="15">
    <location>
        <begin position="455"/>
        <end position="490"/>
    </location>
</feature>
<evidence type="ECO:0000256" key="10">
    <source>
        <dbReference type="ARBA" id="ARBA00047899"/>
    </source>
</evidence>
<feature type="compositionally biased region" description="Pro residues" evidence="13">
    <location>
        <begin position="48"/>
        <end position="60"/>
    </location>
</feature>
<dbReference type="InterPro" id="IPR018247">
    <property type="entry name" value="EF_Hand_1_Ca_BS"/>
</dbReference>
<evidence type="ECO:0000256" key="1">
    <source>
        <dbReference type="ARBA" id="ARBA00005354"/>
    </source>
</evidence>
<feature type="domain" description="EF-hand" evidence="15">
    <location>
        <begin position="383"/>
        <end position="418"/>
    </location>
</feature>
<dbReference type="Gene3D" id="1.10.238.10">
    <property type="entry name" value="EF-hand"/>
    <property type="match status" value="2"/>
</dbReference>
<dbReference type="PROSITE" id="PS50222">
    <property type="entry name" value="EF_HAND_2"/>
    <property type="match status" value="3"/>
</dbReference>
<feature type="domain" description="Protein kinase" evidence="14">
    <location>
        <begin position="82"/>
        <end position="340"/>
    </location>
</feature>
<feature type="compositionally biased region" description="Basic and acidic residues" evidence="13">
    <location>
        <begin position="576"/>
        <end position="587"/>
    </location>
</feature>
<dbReference type="InterPro" id="IPR011992">
    <property type="entry name" value="EF-hand-dom_pair"/>
</dbReference>
<feature type="domain" description="EF-hand" evidence="15">
    <location>
        <begin position="419"/>
        <end position="454"/>
    </location>
</feature>
<keyword evidence="5" id="KW-0808">Transferase</keyword>
<feature type="region of interest" description="Disordered" evidence="13">
    <location>
        <begin position="576"/>
        <end position="603"/>
    </location>
</feature>
<keyword evidence="9 12" id="KW-0067">ATP-binding</keyword>
<dbReference type="InterPro" id="IPR011009">
    <property type="entry name" value="Kinase-like_dom_sf"/>
</dbReference>
<keyword evidence="8" id="KW-0106">Calcium</keyword>
<evidence type="ECO:0000256" key="9">
    <source>
        <dbReference type="ARBA" id="ARBA00022840"/>
    </source>
</evidence>
<dbReference type="EC" id="2.7.11.1" evidence="2"/>
<dbReference type="CDD" id="cd00051">
    <property type="entry name" value="EFh"/>
    <property type="match status" value="1"/>
</dbReference>
<evidence type="ECO:0000256" key="12">
    <source>
        <dbReference type="PROSITE-ProRule" id="PRU10141"/>
    </source>
</evidence>
<evidence type="ECO:0000259" key="14">
    <source>
        <dbReference type="PROSITE" id="PS50011"/>
    </source>
</evidence>
<feature type="compositionally biased region" description="Polar residues" evidence="13">
    <location>
        <begin position="32"/>
        <end position="46"/>
    </location>
</feature>
<dbReference type="Proteomes" id="UP001396334">
    <property type="component" value="Unassembled WGS sequence"/>
</dbReference>
<dbReference type="EMBL" id="JBBPBN010000050">
    <property type="protein sequence ID" value="KAK8992220.1"/>
    <property type="molecule type" value="Genomic_DNA"/>
</dbReference>
<proteinExistence type="inferred from homology"/>
<evidence type="ECO:0000256" key="6">
    <source>
        <dbReference type="ARBA" id="ARBA00022741"/>
    </source>
</evidence>
<feature type="region of interest" description="Disordered" evidence="13">
    <location>
        <begin position="927"/>
        <end position="978"/>
    </location>
</feature>
<keyword evidence="6 12" id="KW-0547">Nucleotide-binding</keyword>
<keyword evidence="17" id="KW-1185">Reference proteome</keyword>
<dbReference type="InterPro" id="IPR000719">
    <property type="entry name" value="Prot_kinase_dom"/>
</dbReference>
<sequence length="1132" mass="127327">MGCFSSKHKFPDPPARPTQPTYQQHQQVQTQKMSVPQTNVPQTRQPPQAIPVPLKPPPASTKPVIMEETVLGKPLEDIKQYYTFGKELGKGQFGITYLCTENSTGVVYACKSILKRKLRSKQDRKDVEREVQIMQHLSGQQCVVEFKGAFEDRQSVHLVMELCAGGELFDRIIAQGHYSERAAAAIFRVVVNVVHICHFMGVIHRDLKPENFLLSSKDEGAMLKATDFGLSVFIEEGKVYRDIVGSAYYVAPEILRRSYGKEVDIWSAGVILYILLSGVPPFWAETEKGIFDTIIEGKLDFESQPWPSISDSAKDLVRKMLTMDPQKRITSAQVLEHPWMRVDGEASDKPIDSAVLSRLKQFRAMNKLKKLALQVIAENLSEEEIKGLKVMFKNMDTDKSGTITYEELKAGLACLGSKLSEAEVKQLMEAADVDGNGTIDYIEFISATMNRYRLERDEHLYKAFQYFDKDNSGYITKDELETAMKEYGMGDEASIKAVISEVDTDNASCIDTAEQSFKRRKMEAAGCRTGDGNGIENEMASKAGNGTPNTPHMDENHEDRLINWMRMDETQFSGFDKLKNGDIAGDHEEMDDSDDEDEYYEEDDSNIDYKDWETIENLKSTCDEEPHMEGKGHGMRIQTCSSGPSELTFANTSRLMKENREKDYKLQDIQVPLTRSNLKDIQVHADMPPSGEEFCPMALSGKTSRNKKPQKVPFCPKEIKKILESDALLSKNAQSHTIRKIIVFASLGLRHGCEDMYELDFNHFSILRKGDPYVSPKNPGEHVLYENPGIQRKIFYPNRRNPTLCPVQILEEEKAMRPSDPSCPSCLFLCIKYGGRTRNLPQNEYVRQQMGRNKLKSFGPIMCRMAMLVHVRSGSFFFKALGITLLFMAGFPDDHVQRETKYRSLDLLQKYYRTDKDAEGEELFLSHSNTQASPSSQPLTSKTTSTKARGRRQTNSNSKSHSLPKASHQQSAPSSSTHAAQFGLMGYTSIQTHATAAFQTTKSQAAASTPRVSNTAMKSLGNNISYHNQTPYHLFPPQAANSFMPMVFWPPPNVFPPSPYPATYGYRSFPANANYLSIHPRPYYNHPSSSCFTPNTIEGSKKNVSASSEHDSDLDSSSSSTEEPKDALASCR</sequence>
<organism evidence="16 17">
    <name type="scientific">Hibiscus sabdariffa</name>
    <name type="common">roselle</name>
    <dbReference type="NCBI Taxonomy" id="183260"/>
    <lineage>
        <taxon>Eukaryota</taxon>
        <taxon>Viridiplantae</taxon>
        <taxon>Streptophyta</taxon>
        <taxon>Embryophyta</taxon>
        <taxon>Tracheophyta</taxon>
        <taxon>Spermatophyta</taxon>
        <taxon>Magnoliopsida</taxon>
        <taxon>eudicotyledons</taxon>
        <taxon>Gunneridae</taxon>
        <taxon>Pentapetalae</taxon>
        <taxon>rosids</taxon>
        <taxon>malvids</taxon>
        <taxon>Malvales</taxon>
        <taxon>Malvaceae</taxon>
        <taxon>Malvoideae</taxon>
        <taxon>Hibiscus</taxon>
    </lineage>
</organism>
<dbReference type="PROSITE" id="PS50011">
    <property type="entry name" value="PROTEIN_KINASE_DOM"/>
    <property type="match status" value="1"/>
</dbReference>
<gene>
    <name evidence="16" type="ORF">V6N11_048309</name>
</gene>
<evidence type="ECO:0000256" key="13">
    <source>
        <dbReference type="SAM" id="MobiDB-lite"/>
    </source>
</evidence>
<evidence type="ECO:0000256" key="7">
    <source>
        <dbReference type="ARBA" id="ARBA00022777"/>
    </source>
</evidence>
<feature type="compositionally biased region" description="Polar residues" evidence="13">
    <location>
        <begin position="1094"/>
        <end position="1104"/>
    </location>
</feature>
<dbReference type="InterPro" id="IPR008271">
    <property type="entry name" value="Ser/Thr_kinase_AS"/>
</dbReference>
<comment type="catalytic activity">
    <reaction evidence="10">
        <text>L-threonyl-[protein] + ATP = O-phospho-L-threonyl-[protein] + ADP + H(+)</text>
        <dbReference type="Rhea" id="RHEA:46608"/>
        <dbReference type="Rhea" id="RHEA-COMP:11060"/>
        <dbReference type="Rhea" id="RHEA-COMP:11605"/>
        <dbReference type="ChEBI" id="CHEBI:15378"/>
        <dbReference type="ChEBI" id="CHEBI:30013"/>
        <dbReference type="ChEBI" id="CHEBI:30616"/>
        <dbReference type="ChEBI" id="CHEBI:61977"/>
        <dbReference type="ChEBI" id="CHEBI:456216"/>
        <dbReference type="EC" id="2.7.11.1"/>
    </reaction>
</comment>
<feature type="binding site" evidence="12">
    <location>
        <position position="115"/>
    </location>
    <ligand>
        <name>ATP</name>
        <dbReference type="ChEBI" id="CHEBI:30616"/>
    </ligand>
</feature>
<dbReference type="CDD" id="cd05117">
    <property type="entry name" value="STKc_CAMK"/>
    <property type="match status" value="1"/>
</dbReference>
<keyword evidence="7" id="KW-0418">Kinase</keyword>
<keyword evidence="3" id="KW-0723">Serine/threonine-protein kinase</keyword>
<dbReference type="PROSITE" id="PS00018">
    <property type="entry name" value="EF_HAND_1"/>
    <property type="match status" value="3"/>
</dbReference>
<comment type="catalytic activity">
    <reaction evidence="11">
        <text>L-seryl-[protein] + ATP = O-phospho-L-seryl-[protein] + ADP + H(+)</text>
        <dbReference type="Rhea" id="RHEA:17989"/>
        <dbReference type="Rhea" id="RHEA-COMP:9863"/>
        <dbReference type="Rhea" id="RHEA-COMP:11604"/>
        <dbReference type="ChEBI" id="CHEBI:15378"/>
        <dbReference type="ChEBI" id="CHEBI:29999"/>
        <dbReference type="ChEBI" id="CHEBI:30616"/>
        <dbReference type="ChEBI" id="CHEBI:83421"/>
        <dbReference type="ChEBI" id="CHEBI:456216"/>
        <dbReference type="EC" id="2.7.11.1"/>
    </reaction>
</comment>
<dbReference type="InterPro" id="IPR002048">
    <property type="entry name" value="EF_hand_dom"/>
</dbReference>
<dbReference type="SMART" id="SM00220">
    <property type="entry name" value="S_TKc"/>
    <property type="match status" value="1"/>
</dbReference>
<dbReference type="PROSITE" id="PS00108">
    <property type="entry name" value="PROTEIN_KINASE_ST"/>
    <property type="match status" value="1"/>
</dbReference>
<evidence type="ECO:0000256" key="4">
    <source>
        <dbReference type="ARBA" id="ARBA00022553"/>
    </source>
</evidence>
<feature type="region of interest" description="Disordered" evidence="13">
    <location>
        <begin position="1094"/>
        <end position="1132"/>
    </location>
</feature>
<protein>
    <recommendedName>
        <fullName evidence="2">non-specific serine/threonine protein kinase</fullName>
        <ecNumber evidence="2">2.7.11.1</ecNumber>
    </recommendedName>
</protein>
<evidence type="ECO:0000256" key="8">
    <source>
        <dbReference type="ARBA" id="ARBA00022837"/>
    </source>
</evidence>
<evidence type="ECO:0000313" key="17">
    <source>
        <dbReference type="Proteomes" id="UP001396334"/>
    </source>
</evidence>
<dbReference type="SMART" id="SM00054">
    <property type="entry name" value="EFh"/>
    <property type="match status" value="3"/>
</dbReference>
<accession>A0ABR2PVJ7</accession>
<dbReference type="Pfam" id="PF00069">
    <property type="entry name" value="Pkinase"/>
    <property type="match status" value="1"/>
</dbReference>
<keyword evidence="4" id="KW-0597">Phosphoprotein</keyword>
<dbReference type="PANTHER" id="PTHR24349">
    <property type="entry name" value="SERINE/THREONINE-PROTEIN KINASE"/>
    <property type="match status" value="1"/>
</dbReference>
<reference evidence="16 17" key="1">
    <citation type="journal article" date="2024" name="G3 (Bethesda)">
        <title>Genome assembly of Hibiscus sabdariffa L. provides insights into metabolisms of medicinal natural products.</title>
        <authorList>
            <person name="Kim T."/>
        </authorList>
    </citation>
    <scope>NUCLEOTIDE SEQUENCE [LARGE SCALE GENOMIC DNA]</scope>
    <source>
        <strain evidence="16">TK-2024</strain>
        <tissue evidence="16">Old leaves</tissue>
    </source>
</reference>
<dbReference type="Pfam" id="PF13499">
    <property type="entry name" value="EF-hand_7"/>
    <property type="match status" value="2"/>
</dbReference>